<evidence type="ECO:0000313" key="6">
    <source>
        <dbReference type="Proteomes" id="UP000249577"/>
    </source>
</evidence>
<protein>
    <submittedName>
        <fullName evidence="5">NUDIX hydrolase</fullName>
    </submittedName>
</protein>
<dbReference type="PANTHER" id="PTHR43736">
    <property type="entry name" value="ADP-RIBOSE PYROPHOSPHATASE"/>
    <property type="match status" value="1"/>
</dbReference>
<dbReference type="PRINTS" id="PR00502">
    <property type="entry name" value="NUDIXFAMILY"/>
</dbReference>
<name>A0A2W5KIP0_ANCNO</name>
<evidence type="ECO:0000313" key="5">
    <source>
        <dbReference type="EMBL" id="PZQ15889.1"/>
    </source>
</evidence>
<dbReference type="InterPro" id="IPR000086">
    <property type="entry name" value="NUDIX_hydrolase_dom"/>
</dbReference>
<evidence type="ECO:0000256" key="1">
    <source>
        <dbReference type="ARBA" id="ARBA00001946"/>
    </source>
</evidence>
<proteinExistence type="inferred from homology"/>
<comment type="caution">
    <text evidence="5">The sequence shown here is derived from an EMBL/GenBank/DDBJ whole genome shotgun (WGS) entry which is preliminary data.</text>
</comment>
<dbReference type="InterPro" id="IPR020476">
    <property type="entry name" value="Nudix_hydrolase"/>
</dbReference>
<organism evidence="5 6">
    <name type="scientific">Ancylobacter novellus</name>
    <name type="common">Thiobacillus novellus</name>
    <dbReference type="NCBI Taxonomy" id="921"/>
    <lineage>
        <taxon>Bacteria</taxon>
        <taxon>Pseudomonadati</taxon>
        <taxon>Pseudomonadota</taxon>
        <taxon>Alphaproteobacteria</taxon>
        <taxon>Hyphomicrobiales</taxon>
        <taxon>Xanthobacteraceae</taxon>
        <taxon>Ancylobacter</taxon>
    </lineage>
</organism>
<feature type="domain" description="Nudix hydrolase" evidence="4">
    <location>
        <begin position="6"/>
        <end position="139"/>
    </location>
</feature>
<dbReference type="Pfam" id="PF00293">
    <property type="entry name" value="NUDIX"/>
    <property type="match status" value="1"/>
</dbReference>
<evidence type="ECO:0000259" key="4">
    <source>
        <dbReference type="PROSITE" id="PS51462"/>
    </source>
</evidence>
<comment type="cofactor">
    <cofactor evidence="1">
        <name>Mg(2+)</name>
        <dbReference type="ChEBI" id="CHEBI:18420"/>
    </cofactor>
</comment>
<comment type="similarity">
    <text evidence="3">Belongs to the Nudix hydrolase family.</text>
</comment>
<dbReference type="InterPro" id="IPR020084">
    <property type="entry name" value="NUDIX_hydrolase_CS"/>
</dbReference>
<keyword evidence="2 3" id="KW-0378">Hydrolase</keyword>
<dbReference type="Gene3D" id="3.90.79.10">
    <property type="entry name" value="Nucleoside Triphosphate Pyrophosphohydrolase"/>
    <property type="match status" value="1"/>
</dbReference>
<dbReference type="PROSITE" id="PS51462">
    <property type="entry name" value="NUDIX"/>
    <property type="match status" value="1"/>
</dbReference>
<dbReference type="InterPro" id="IPR015797">
    <property type="entry name" value="NUDIX_hydrolase-like_dom_sf"/>
</dbReference>
<dbReference type="PROSITE" id="PS00893">
    <property type="entry name" value="NUDIX_BOX"/>
    <property type="match status" value="1"/>
</dbReference>
<sequence>MTAAPPRRPMVGASLACFRDGKVLIARRACAPARGLWSLPGGRIEFGETAAEAAARELLEETGVRATVIGLAEVVEAIMTDADGAASSHAVILAYAGRWEAGEPAPGEEAEAVAWAAPHEIDAYETTPGLARVVARAAEMVS</sequence>
<dbReference type="Proteomes" id="UP000249577">
    <property type="component" value="Unassembled WGS sequence"/>
</dbReference>
<gene>
    <name evidence="5" type="ORF">DI565_08680</name>
</gene>
<dbReference type="EMBL" id="QFPN01000004">
    <property type="protein sequence ID" value="PZQ15889.1"/>
    <property type="molecule type" value="Genomic_DNA"/>
</dbReference>
<accession>A0A2W5KIP0</accession>
<dbReference type="GO" id="GO:0016787">
    <property type="term" value="F:hydrolase activity"/>
    <property type="evidence" value="ECO:0007669"/>
    <property type="project" value="UniProtKB-KW"/>
</dbReference>
<dbReference type="SUPFAM" id="SSF55811">
    <property type="entry name" value="Nudix"/>
    <property type="match status" value="1"/>
</dbReference>
<reference evidence="5 6" key="1">
    <citation type="submission" date="2017-08" db="EMBL/GenBank/DDBJ databases">
        <title>Infants hospitalized years apart are colonized by the same room-sourced microbial strains.</title>
        <authorList>
            <person name="Brooks B."/>
            <person name="Olm M.R."/>
            <person name="Firek B.A."/>
            <person name="Baker R."/>
            <person name="Thomas B.C."/>
            <person name="Morowitz M.J."/>
            <person name="Banfield J.F."/>
        </authorList>
    </citation>
    <scope>NUCLEOTIDE SEQUENCE [LARGE SCALE GENOMIC DNA]</scope>
    <source>
        <strain evidence="5">S2_005_003_R2_43</strain>
    </source>
</reference>
<evidence type="ECO:0000256" key="2">
    <source>
        <dbReference type="ARBA" id="ARBA00022801"/>
    </source>
</evidence>
<evidence type="ECO:0000256" key="3">
    <source>
        <dbReference type="RuleBase" id="RU003476"/>
    </source>
</evidence>
<dbReference type="PANTHER" id="PTHR43736:SF1">
    <property type="entry name" value="DIHYDRONEOPTERIN TRIPHOSPHATE DIPHOSPHATASE"/>
    <property type="match status" value="1"/>
</dbReference>
<dbReference type="AlphaFoldDB" id="A0A2W5KIP0"/>